<dbReference type="GO" id="GO:0016758">
    <property type="term" value="F:hexosyltransferase activity"/>
    <property type="evidence" value="ECO:0007669"/>
    <property type="project" value="TreeGrafter"/>
</dbReference>
<reference evidence="3 4" key="1">
    <citation type="submission" date="2019-06" db="EMBL/GenBank/DDBJ databases">
        <authorList>
            <person name="Li M."/>
        </authorList>
    </citation>
    <scope>NUCLEOTIDE SEQUENCE [LARGE SCALE GENOMIC DNA]</scope>
    <source>
        <strain evidence="3 4">BGMRC2036</strain>
    </source>
</reference>
<dbReference type="PANTHER" id="PTHR34136:SF1">
    <property type="entry name" value="UDP-N-ACETYL-D-MANNOSAMINURONIC ACID TRANSFERASE"/>
    <property type="match status" value="1"/>
</dbReference>
<keyword evidence="2 3" id="KW-0808">Transferase</keyword>
<keyword evidence="1" id="KW-0328">Glycosyltransferase</keyword>
<evidence type="ECO:0000313" key="4">
    <source>
        <dbReference type="Proteomes" id="UP000318801"/>
    </source>
</evidence>
<comment type="caution">
    <text evidence="3">The sequence shown here is derived from an EMBL/GenBank/DDBJ whole genome shotgun (WGS) entry which is preliminary data.</text>
</comment>
<organism evidence="3 4">
    <name type="scientific">Martelella alba</name>
    <dbReference type="NCBI Taxonomy" id="2590451"/>
    <lineage>
        <taxon>Bacteria</taxon>
        <taxon>Pseudomonadati</taxon>
        <taxon>Pseudomonadota</taxon>
        <taxon>Alphaproteobacteria</taxon>
        <taxon>Hyphomicrobiales</taxon>
        <taxon>Aurantimonadaceae</taxon>
        <taxon>Martelella</taxon>
    </lineage>
</organism>
<keyword evidence="4" id="KW-1185">Reference proteome</keyword>
<name>A0A506U295_9HYPH</name>
<accession>A0A506U295</accession>
<protein>
    <submittedName>
        <fullName evidence="3">WecB/TagA/CpsF family glycosyltransferase</fullName>
    </submittedName>
</protein>
<dbReference type="Pfam" id="PF03808">
    <property type="entry name" value="Glyco_tran_WecG"/>
    <property type="match status" value="1"/>
</dbReference>
<evidence type="ECO:0000256" key="1">
    <source>
        <dbReference type="ARBA" id="ARBA00022676"/>
    </source>
</evidence>
<sequence length="287" mass="32377">MGTADFARRWHPRCLSGILRWRTRVWKPCLTGVGVRSMNAAFTSYDVLGVPISALTLDSACSTIETWGSDKVGRFVCVRDVASLMAIISDPDLSGVHDDAAMITPDGMPLVMLGKLKGFKVERTCGPDLMDHVIARSLKSGLRHYFYGGKEGVPETLAKVFEQKYPRIRVVGVESPPFRPLTKEEDDDAVQRILASGADVVWVGISSPKQEIWMRDHYKRLTQTLIGVGAAFDFHSGAVTRAPRWMQRCSLEWLHRLISEPKRLWRRYLILAPKFVFLIIFDSIRTK</sequence>
<dbReference type="CDD" id="cd06533">
    <property type="entry name" value="Glyco_transf_WecG_TagA"/>
    <property type="match status" value="1"/>
</dbReference>
<evidence type="ECO:0000256" key="2">
    <source>
        <dbReference type="ARBA" id="ARBA00022679"/>
    </source>
</evidence>
<dbReference type="PANTHER" id="PTHR34136">
    <property type="match status" value="1"/>
</dbReference>
<dbReference type="OrthoDB" id="9771846at2"/>
<dbReference type="AlphaFoldDB" id="A0A506U295"/>
<evidence type="ECO:0000313" key="3">
    <source>
        <dbReference type="EMBL" id="TPW27105.1"/>
    </source>
</evidence>
<dbReference type="NCBIfam" id="TIGR00696">
    <property type="entry name" value="wecG_tagA_cpsF"/>
    <property type="match status" value="1"/>
</dbReference>
<dbReference type="EMBL" id="VHLG01000020">
    <property type="protein sequence ID" value="TPW27105.1"/>
    <property type="molecule type" value="Genomic_DNA"/>
</dbReference>
<gene>
    <name evidence="3" type="ORF">FJU08_21110</name>
</gene>
<dbReference type="Proteomes" id="UP000318801">
    <property type="component" value="Unassembled WGS sequence"/>
</dbReference>
<dbReference type="InterPro" id="IPR004629">
    <property type="entry name" value="WecG_TagA_CpsF"/>
</dbReference>
<proteinExistence type="predicted"/>